<sequence length="143" mass="16528">MSTVSDSKKIIIDTGPLVAFLNKADTYHEWALMHFGRLNPPFYTSESVISEACFLLRHTQEGVEKILDIIERELIFIPFVLVNELSTLKHLVRKYQNIPMSLADASLVRLSEQIANSAIFTLDSDFRIYRRHKRETIPLIIPR</sequence>
<comment type="caution">
    <text evidence="1">The sequence shown here is derived from an EMBL/GenBank/DDBJ whole genome shotgun (WGS) entry which is preliminary data.</text>
</comment>
<dbReference type="SUPFAM" id="SSF88723">
    <property type="entry name" value="PIN domain-like"/>
    <property type="match status" value="1"/>
</dbReference>
<organism evidence="1">
    <name type="scientific">Caldithrix abyssi</name>
    <dbReference type="NCBI Taxonomy" id="187145"/>
    <lineage>
        <taxon>Bacteria</taxon>
        <taxon>Pseudomonadati</taxon>
        <taxon>Calditrichota</taxon>
        <taxon>Calditrichia</taxon>
        <taxon>Calditrichales</taxon>
        <taxon>Calditrichaceae</taxon>
        <taxon>Caldithrix</taxon>
    </lineage>
</organism>
<dbReference type="Proteomes" id="UP000885779">
    <property type="component" value="Unassembled WGS sequence"/>
</dbReference>
<accession>A0A7V4TZ82</accession>
<dbReference type="Gene3D" id="3.40.50.1010">
    <property type="entry name" value="5'-nuclease"/>
    <property type="match status" value="1"/>
</dbReference>
<protein>
    <submittedName>
        <fullName evidence="1">PIN domain-containing protein</fullName>
    </submittedName>
</protein>
<evidence type="ECO:0000313" key="1">
    <source>
        <dbReference type="EMBL" id="HGY54938.1"/>
    </source>
</evidence>
<proteinExistence type="predicted"/>
<dbReference type="InterPro" id="IPR029060">
    <property type="entry name" value="PIN-like_dom_sf"/>
</dbReference>
<name>A0A7V4TZ82_CALAY</name>
<reference evidence="1" key="1">
    <citation type="journal article" date="2020" name="mSystems">
        <title>Genome- and Community-Level Interaction Insights into Carbon Utilization and Element Cycling Functions of Hydrothermarchaeota in Hydrothermal Sediment.</title>
        <authorList>
            <person name="Zhou Z."/>
            <person name="Liu Y."/>
            <person name="Xu W."/>
            <person name="Pan J."/>
            <person name="Luo Z.H."/>
            <person name="Li M."/>
        </authorList>
    </citation>
    <scope>NUCLEOTIDE SEQUENCE [LARGE SCALE GENOMIC DNA]</scope>
    <source>
        <strain evidence="1">HyVt-577</strain>
    </source>
</reference>
<dbReference type="EMBL" id="DRQG01000034">
    <property type="protein sequence ID" value="HGY54938.1"/>
    <property type="molecule type" value="Genomic_DNA"/>
</dbReference>
<dbReference type="AlphaFoldDB" id="A0A7V4TZ82"/>
<gene>
    <name evidence="1" type="ORF">ENK44_04495</name>
</gene>